<reference evidence="2 3" key="1">
    <citation type="submission" date="2020-04" db="EMBL/GenBank/DDBJ databases">
        <title>MicrobeNet Type strains.</title>
        <authorList>
            <person name="Nicholson A.C."/>
        </authorList>
    </citation>
    <scope>NUCLEOTIDE SEQUENCE [LARGE SCALE GENOMIC DNA]</scope>
    <source>
        <strain evidence="2 3">CCUG 54536</strain>
    </source>
</reference>
<gene>
    <name evidence="2" type="ORF">HF966_08065</name>
</gene>
<dbReference type="NCBIfam" id="TIGR01636">
    <property type="entry name" value="phage_rinA"/>
    <property type="match status" value="1"/>
</dbReference>
<accession>A0A846ZCC5</accession>
<dbReference type="EMBL" id="JAAXPO010000010">
    <property type="protein sequence ID" value="NKZ19126.1"/>
    <property type="molecule type" value="Genomic_DNA"/>
</dbReference>
<protein>
    <submittedName>
        <fullName evidence="2">DUF722 domain-containing protein</fullName>
    </submittedName>
</protein>
<feature type="region of interest" description="Disordered" evidence="1">
    <location>
        <begin position="40"/>
        <end position="63"/>
    </location>
</feature>
<proteinExistence type="predicted"/>
<comment type="caution">
    <text evidence="2">The sequence shown here is derived from an EMBL/GenBank/DDBJ whole genome shotgun (WGS) entry which is preliminary data.</text>
</comment>
<evidence type="ECO:0000256" key="1">
    <source>
        <dbReference type="SAM" id="MobiDB-lite"/>
    </source>
</evidence>
<dbReference type="RefSeq" id="WP_168677781.1">
    <property type="nucleotide sequence ID" value="NZ_BPKV01000014.1"/>
</dbReference>
<evidence type="ECO:0000313" key="2">
    <source>
        <dbReference type="EMBL" id="NKZ19126.1"/>
    </source>
</evidence>
<dbReference type="InterPro" id="IPR006523">
    <property type="entry name" value="RinA"/>
</dbReference>
<name>A0A846ZCC5_9LACO</name>
<organism evidence="2 3">
    <name type="scientific">Leuconostoc holzapfelii</name>
    <dbReference type="NCBI Taxonomy" id="434464"/>
    <lineage>
        <taxon>Bacteria</taxon>
        <taxon>Bacillati</taxon>
        <taxon>Bacillota</taxon>
        <taxon>Bacilli</taxon>
        <taxon>Lactobacillales</taxon>
        <taxon>Lactobacillaceae</taxon>
        <taxon>Leuconostoc</taxon>
    </lineage>
</organism>
<evidence type="ECO:0000313" key="3">
    <source>
        <dbReference type="Proteomes" id="UP000590460"/>
    </source>
</evidence>
<dbReference type="Proteomes" id="UP000590460">
    <property type="component" value="Unassembled WGS sequence"/>
</dbReference>
<sequence>MQREENLRRSHADDEDKYQEIVKKDKLTGKIYTTWKKVYSRTDDDNNGGGRAQNKHSRPADDEFIRVQMDPVLNKLKSQREDIQRWLTTYEPHKRMVVGYYYSSRLITWTKVAKKYHISERTAMGWRAEIKHILGAVL</sequence>
<dbReference type="AlphaFoldDB" id="A0A846ZCC5"/>